<evidence type="ECO:0000313" key="1">
    <source>
        <dbReference type="EMBL" id="TMS22208.1"/>
    </source>
</evidence>
<sequence>MNRIQDIMALICLLFLKLPKFEMASGKVLEETYRKWVQYKDDCVKMIENEPLLQGKGIWQNVGKEEKETGVVRRRCSVDGHWEIEDSGQVWRDKTQCEEEKEVTSQEDTMLERHWGREIMKQTDVREMLSHHAAIGCRVAQVIMQYCVLANHYWFFGEAIYLYSVLIASVFIDNKKYLPYICLGWVPERHRSSATTSRAMPDGSPTPESSFIFRRQDQPTSPQLGESLLQCPSVVKRDNNLQHGEQDDNGQSAVAMQNKTLKCTVFQIRGPVPANSYIMIPKNSNQSLGLTGRYFYLLFRPTPGRYFVVHLDVSAEEGQVVRLSFSNMFKEFKSTPTSLQFPFLCGAAKDSVYESTAKSARHGFVGPAPTSVRWTCLMLDLQYTLSVYVNRCYSHLKSIKLCANMSVKNMFTSDLLLDPGVSFSEAKLMGLTSSQGTGPMPRDMSFPVPKGGSWHDLYDYIRFPSEGTKLPFDSIQKGNPKPEATCVSNQRRPVREEPCCVNLSKPVQDRVSLIQQITTPKSLQRNRTPLVTNIPELGVVSTHQKDDWLRSNNDQHQQESSRSNSHHLRSRPPV</sequence>
<reference evidence="1" key="1">
    <citation type="submission" date="2018-11" db="EMBL/GenBank/DDBJ databases">
        <title>The sequence and de novo assembly of Larimichthys crocea genome using PacBio and Hi-C technologies.</title>
        <authorList>
            <person name="Xu P."/>
            <person name="Chen B."/>
            <person name="Zhou Z."/>
            <person name="Ke Q."/>
            <person name="Wu Y."/>
            <person name="Bai H."/>
            <person name="Pu F."/>
        </authorList>
    </citation>
    <scope>NUCLEOTIDE SEQUENCE</scope>
    <source>
        <tissue evidence="1">Muscle</tissue>
    </source>
</reference>
<organism evidence="1 2">
    <name type="scientific">Larimichthys crocea</name>
    <name type="common">Large yellow croaker</name>
    <name type="synonym">Pseudosciaena crocea</name>
    <dbReference type="NCBI Taxonomy" id="215358"/>
    <lineage>
        <taxon>Eukaryota</taxon>
        <taxon>Metazoa</taxon>
        <taxon>Chordata</taxon>
        <taxon>Craniata</taxon>
        <taxon>Vertebrata</taxon>
        <taxon>Euteleostomi</taxon>
        <taxon>Actinopterygii</taxon>
        <taxon>Neopterygii</taxon>
        <taxon>Teleostei</taxon>
        <taxon>Neoteleostei</taxon>
        <taxon>Acanthomorphata</taxon>
        <taxon>Eupercaria</taxon>
        <taxon>Sciaenidae</taxon>
        <taxon>Larimichthys</taxon>
    </lineage>
</organism>
<dbReference type="EMBL" id="CM011675">
    <property type="protein sequence ID" value="TMS22208.1"/>
    <property type="molecule type" value="Genomic_DNA"/>
</dbReference>
<protein>
    <submittedName>
        <fullName evidence="1">Uncharacterized protein</fullName>
    </submittedName>
</protein>
<evidence type="ECO:0000313" key="2">
    <source>
        <dbReference type="Proteomes" id="UP000793456"/>
    </source>
</evidence>
<keyword evidence="2" id="KW-1185">Reference proteome</keyword>
<dbReference type="Proteomes" id="UP000793456">
    <property type="component" value="Chromosome II"/>
</dbReference>
<accession>A0ACD3RUC0</accession>
<comment type="caution">
    <text evidence="1">The sequence shown here is derived from an EMBL/GenBank/DDBJ whole genome shotgun (WGS) entry which is preliminary data.</text>
</comment>
<name>A0ACD3RUC0_LARCR</name>
<gene>
    <name evidence="1" type="ORF">E3U43_012473</name>
</gene>
<proteinExistence type="predicted"/>